<proteinExistence type="predicted"/>
<keyword evidence="3" id="KW-1185">Reference proteome</keyword>
<dbReference type="InterPro" id="IPR013046">
    <property type="entry name" value="GpV/Gp45"/>
</dbReference>
<protein>
    <submittedName>
        <fullName evidence="2">Phage baseplate assembly protein V</fullName>
    </submittedName>
</protein>
<dbReference type="Gene3D" id="6.20.150.10">
    <property type="match status" value="1"/>
</dbReference>
<dbReference type="InterPro" id="IPR006531">
    <property type="entry name" value="Gp5/Vgr_OB"/>
</dbReference>
<dbReference type="Gene3D" id="2.40.50.230">
    <property type="entry name" value="Gp5 N-terminal domain"/>
    <property type="match status" value="1"/>
</dbReference>
<dbReference type="Proteomes" id="UP001379235">
    <property type="component" value="Unassembled WGS sequence"/>
</dbReference>
<dbReference type="NCBIfam" id="TIGR01644">
    <property type="entry name" value="phage_P2_V"/>
    <property type="match status" value="1"/>
</dbReference>
<sequence>MAVSDPDVVGDVAQVLRLGRCASVDLAARTCTVAYGDPDGEDVISADIPWGGFRAGRMRVWSPPTEGEQGMLFAPGGDIAQAVFVPGMYSTAFPAPGDAARHFFTFDDGAEFGYDPDASEADVTLPAGGKLTIVADGGVTITGDVEVTGTITASTDVIADGISLKNHTHPGVQAGAAHTGAPE</sequence>
<evidence type="ECO:0000259" key="1">
    <source>
        <dbReference type="Pfam" id="PF04717"/>
    </source>
</evidence>
<comment type="caution">
    <text evidence="2">The sequence shown here is derived from an EMBL/GenBank/DDBJ whole genome shotgun (WGS) entry which is preliminary data.</text>
</comment>
<name>A0ABU8S401_9SPHN</name>
<accession>A0ABU8S401</accession>
<dbReference type="Pfam" id="PF04717">
    <property type="entry name" value="Phage_base_V"/>
    <property type="match status" value="1"/>
</dbReference>
<dbReference type="InterPro" id="IPR044033">
    <property type="entry name" value="GpV-like_apex"/>
</dbReference>
<dbReference type="RefSeq" id="WP_339964276.1">
    <property type="nucleotide sequence ID" value="NZ_JBBHJY010000001.1"/>
</dbReference>
<dbReference type="EMBL" id="JBBHJY010000001">
    <property type="protein sequence ID" value="MEJ6008672.1"/>
    <property type="molecule type" value="Genomic_DNA"/>
</dbReference>
<dbReference type="InterPro" id="IPR037026">
    <property type="entry name" value="Vgr_OB-fold_dom_sf"/>
</dbReference>
<evidence type="ECO:0000313" key="2">
    <source>
        <dbReference type="EMBL" id="MEJ6008672.1"/>
    </source>
</evidence>
<dbReference type="Pfam" id="PF18946">
    <property type="entry name" value="Apex"/>
    <property type="match status" value="1"/>
</dbReference>
<reference evidence="2 3" key="1">
    <citation type="submission" date="2024-03" db="EMBL/GenBank/DDBJ databases">
        <authorList>
            <person name="Jo J.-H."/>
        </authorList>
    </citation>
    <scope>NUCLEOTIDE SEQUENCE [LARGE SCALE GENOMIC DNA]</scope>
    <source>
        <strain evidence="2 3">AS3R-12</strain>
    </source>
</reference>
<evidence type="ECO:0000313" key="3">
    <source>
        <dbReference type="Proteomes" id="UP001379235"/>
    </source>
</evidence>
<organism evidence="2 3">
    <name type="scientific">Novosphingobium aquae</name>
    <dbReference type="NCBI Taxonomy" id="3133435"/>
    <lineage>
        <taxon>Bacteria</taxon>
        <taxon>Pseudomonadati</taxon>
        <taxon>Pseudomonadota</taxon>
        <taxon>Alphaproteobacteria</taxon>
        <taxon>Sphingomonadales</taxon>
        <taxon>Sphingomonadaceae</taxon>
        <taxon>Novosphingobium</taxon>
    </lineage>
</organism>
<gene>
    <name evidence="2" type="ORF">WG900_01940</name>
</gene>
<feature type="domain" description="Gp5/Type VI secretion system Vgr protein OB-fold" evidence="1">
    <location>
        <begin position="19"/>
        <end position="89"/>
    </location>
</feature>